<dbReference type="GO" id="GO:0005886">
    <property type="term" value="C:plasma membrane"/>
    <property type="evidence" value="ECO:0007669"/>
    <property type="project" value="UniProtKB-SubCell"/>
</dbReference>
<dbReference type="OrthoDB" id="9786413at2"/>
<proteinExistence type="inferred from homology"/>
<keyword evidence="5 7" id="KW-1133">Transmembrane helix</keyword>
<feature type="domain" description="ABC transmembrane type-1" evidence="8">
    <location>
        <begin position="71"/>
        <end position="282"/>
    </location>
</feature>
<dbReference type="SUPFAM" id="SSF161098">
    <property type="entry name" value="MetI-like"/>
    <property type="match status" value="1"/>
</dbReference>
<dbReference type="EMBL" id="LQRA01000099">
    <property type="protein sequence ID" value="KZE72757.1"/>
    <property type="molecule type" value="Genomic_DNA"/>
</dbReference>
<name>A0A163U3A1_9BACL</name>
<comment type="similarity">
    <text evidence="7">Belongs to the binding-protein-dependent transport system permease family.</text>
</comment>
<dbReference type="PANTHER" id="PTHR30193:SF41">
    <property type="entry name" value="DIACETYLCHITOBIOSE UPTAKE SYSTEM PERMEASE PROTEIN NGCF"/>
    <property type="match status" value="1"/>
</dbReference>
<dbReference type="CDD" id="cd06261">
    <property type="entry name" value="TM_PBP2"/>
    <property type="match status" value="1"/>
</dbReference>
<feature type="transmembrane region" description="Helical" evidence="7">
    <location>
        <begin position="156"/>
        <end position="180"/>
    </location>
</feature>
<feature type="transmembrane region" description="Helical" evidence="7">
    <location>
        <begin position="115"/>
        <end position="136"/>
    </location>
</feature>
<dbReference type="RefSeq" id="WP_063187334.1">
    <property type="nucleotide sequence ID" value="NZ_LQRA01000099.1"/>
</dbReference>
<comment type="subcellular location">
    <subcellularLocation>
        <location evidence="1 7">Cell membrane</location>
        <topology evidence="1 7">Multi-pass membrane protein</topology>
    </subcellularLocation>
</comment>
<accession>A0A163U3A1</accession>
<keyword evidence="4 7" id="KW-0812">Transmembrane</keyword>
<evidence type="ECO:0000256" key="2">
    <source>
        <dbReference type="ARBA" id="ARBA00022448"/>
    </source>
</evidence>
<dbReference type="PANTHER" id="PTHR30193">
    <property type="entry name" value="ABC TRANSPORTER PERMEASE PROTEIN"/>
    <property type="match status" value="1"/>
</dbReference>
<keyword evidence="3" id="KW-1003">Cell membrane</keyword>
<evidence type="ECO:0000256" key="5">
    <source>
        <dbReference type="ARBA" id="ARBA00022989"/>
    </source>
</evidence>
<keyword evidence="10" id="KW-1185">Reference proteome</keyword>
<evidence type="ECO:0000313" key="9">
    <source>
        <dbReference type="EMBL" id="KZE72757.1"/>
    </source>
</evidence>
<gene>
    <name evidence="9" type="ORF">AV654_04325</name>
</gene>
<evidence type="ECO:0000256" key="6">
    <source>
        <dbReference type="ARBA" id="ARBA00023136"/>
    </source>
</evidence>
<keyword evidence="2 7" id="KW-0813">Transport</keyword>
<feature type="transmembrane region" description="Helical" evidence="7">
    <location>
        <begin position="12"/>
        <end position="40"/>
    </location>
</feature>
<dbReference type="STRING" id="1007103.GCA_000213315_02076"/>
<dbReference type="InterPro" id="IPR000515">
    <property type="entry name" value="MetI-like"/>
</dbReference>
<dbReference type="InterPro" id="IPR051393">
    <property type="entry name" value="ABC_transporter_permease"/>
</dbReference>
<feature type="transmembrane region" description="Helical" evidence="7">
    <location>
        <begin position="71"/>
        <end position="94"/>
    </location>
</feature>
<evidence type="ECO:0000259" key="8">
    <source>
        <dbReference type="PROSITE" id="PS50928"/>
    </source>
</evidence>
<reference evidence="10" key="1">
    <citation type="submission" date="2016-01" db="EMBL/GenBank/DDBJ databases">
        <title>Draft genome of Chromobacterium sp. F49.</title>
        <authorList>
            <person name="Hong K.W."/>
        </authorList>
    </citation>
    <scope>NUCLEOTIDE SEQUENCE [LARGE SCALE GENOMIC DNA]</scope>
    <source>
        <strain evidence="10">M63</strain>
    </source>
</reference>
<evidence type="ECO:0000313" key="10">
    <source>
        <dbReference type="Proteomes" id="UP000076563"/>
    </source>
</evidence>
<dbReference type="AlphaFoldDB" id="A0A163U3A1"/>
<dbReference type="Pfam" id="PF00528">
    <property type="entry name" value="BPD_transp_1"/>
    <property type="match status" value="1"/>
</dbReference>
<evidence type="ECO:0000256" key="7">
    <source>
        <dbReference type="RuleBase" id="RU363032"/>
    </source>
</evidence>
<dbReference type="InterPro" id="IPR035906">
    <property type="entry name" value="MetI-like_sf"/>
</dbReference>
<evidence type="ECO:0000256" key="3">
    <source>
        <dbReference type="ARBA" id="ARBA00022475"/>
    </source>
</evidence>
<evidence type="ECO:0000256" key="4">
    <source>
        <dbReference type="ARBA" id="ARBA00022692"/>
    </source>
</evidence>
<keyword evidence="6 7" id="KW-0472">Membrane</keyword>
<dbReference type="eggNOG" id="COG1175">
    <property type="taxonomic scope" value="Bacteria"/>
</dbReference>
<organism evidence="9 10">
    <name type="scientific">Paenibacillus elgii</name>
    <dbReference type="NCBI Taxonomy" id="189691"/>
    <lineage>
        <taxon>Bacteria</taxon>
        <taxon>Bacillati</taxon>
        <taxon>Bacillota</taxon>
        <taxon>Bacilli</taxon>
        <taxon>Bacillales</taxon>
        <taxon>Paenibacillaceae</taxon>
        <taxon>Paenibacillus</taxon>
    </lineage>
</organism>
<feature type="transmembrane region" description="Helical" evidence="7">
    <location>
        <begin position="201"/>
        <end position="222"/>
    </location>
</feature>
<sequence length="293" mass="32465">MKKNIFIRNAGIFLLFGAPSIFAFAAVVLIPFLVGLYLTFTNWDVRMTSSTFIGLANYSKVFHDNVFLTQLWFTVKYALCTVLISNIVAFFIALALTRGVKGEKWLRTGFFTPNLIGGIVLGYLWQTLFSQVLPYLGNKYGWSLFQSSWLTDTDTAFWALVIATAWQLVGYLMLIYIAGFSGVPNDVLEAASMDGANNATILRRIILPLSIPAIVISIFISISRSFLAYDINLALTKGGPFHSTEMASYHIVQKAFLSNQFGTGQAEAVVLFAVIALLALTQSYLLKKLEVES</sequence>
<dbReference type="Gene3D" id="1.10.3720.10">
    <property type="entry name" value="MetI-like"/>
    <property type="match status" value="1"/>
</dbReference>
<protein>
    <submittedName>
        <fullName evidence="9">ABC transporter permease</fullName>
    </submittedName>
</protein>
<dbReference type="GO" id="GO:0055085">
    <property type="term" value="P:transmembrane transport"/>
    <property type="evidence" value="ECO:0007669"/>
    <property type="project" value="InterPro"/>
</dbReference>
<dbReference type="PROSITE" id="PS50928">
    <property type="entry name" value="ABC_TM1"/>
    <property type="match status" value="1"/>
</dbReference>
<dbReference type="Proteomes" id="UP000076563">
    <property type="component" value="Unassembled WGS sequence"/>
</dbReference>
<comment type="caution">
    <text evidence="9">The sequence shown here is derived from an EMBL/GenBank/DDBJ whole genome shotgun (WGS) entry which is preliminary data.</text>
</comment>
<feature type="transmembrane region" description="Helical" evidence="7">
    <location>
        <begin position="268"/>
        <end position="286"/>
    </location>
</feature>
<evidence type="ECO:0000256" key="1">
    <source>
        <dbReference type="ARBA" id="ARBA00004651"/>
    </source>
</evidence>